<evidence type="ECO:0000259" key="1">
    <source>
        <dbReference type="Pfam" id="PF26593"/>
    </source>
</evidence>
<keyword evidence="3" id="KW-1185">Reference proteome</keyword>
<sequence length="216" mass="24941">MLIGLLKKEKALKNDKEKKDELKKKTVQDWFPVKDVGNDMILLKDGRYVCVLRVWPLNIGLKSENEKKRIIQSMYEALNGLKDTMQIFSIGRPVDLDSYIGFLQSKSKEEVNMTKRKLLQEYLKYVASIVTSGEAIERRFFIMLSNKEKEELKVKIHELASNLEKSGLKSDVTSDQEIIDMLFSFTHPSQAAFEKAPSFSGPYLPPVFESHFKEKE</sequence>
<evidence type="ECO:0000313" key="2">
    <source>
        <dbReference type="EMBL" id="MBP2071397.1"/>
    </source>
</evidence>
<gene>
    <name evidence="2" type="ORF">J2Z80_000911</name>
</gene>
<feature type="domain" description="TraC-like" evidence="1">
    <location>
        <begin position="39"/>
        <end position="147"/>
    </location>
</feature>
<dbReference type="EMBL" id="JAGGLT010000007">
    <property type="protein sequence ID" value="MBP2071397.1"/>
    <property type="molecule type" value="Genomic_DNA"/>
</dbReference>
<reference evidence="2" key="1">
    <citation type="submission" date="2021-03" db="EMBL/GenBank/DDBJ databases">
        <title>Genomic Encyclopedia of Type Strains, Phase IV (KMG-IV): sequencing the most valuable type-strain genomes for metagenomic binning, comparative biology and taxonomic classification.</title>
        <authorList>
            <person name="Goeker M."/>
        </authorList>
    </citation>
    <scope>NUCLEOTIDE SEQUENCE</scope>
    <source>
        <strain evidence="2">DSM 101588</strain>
    </source>
</reference>
<protein>
    <recommendedName>
        <fullName evidence="1">TraC-like domain-containing protein</fullName>
    </recommendedName>
</protein>
<proteinExistence type="predicted"/>
<comment type="caution">
    <text evidence="2">The sequence shown here is derived from an EMBL/GenBank/DDBJ whole genome shotgun (WGS) entry which is preliminary data.</text>
</comment>
<name>A0ABS4NCI9_9THEO</name>
<dbReference type="Pfam" id="PF26593">
    <property type="entry name" value="TraC-like"/>
    <property type="match status" value="1"/>
</dbReference>
<dbReference type="Proteomes" id="UP001166402">
    <property type="component" value="Unassembled WGS sequence"/>
</dbReference>
<evidence type="ECO:0000313" key="3">
    <source>
        <dbReference type="Proteomes" id="UP001166402"/>
    </source>
</evidence>
<organism evidence="2 3">
    <name type="scientific">Thermoanaerobacterium butyriciformans</name>
    <dbReference type="NCBI Taxonomy" id="1702242"/>
    <lineage>
        <taxon>Bacteria</taxon>
        <taxon>Bacillati</taxon>
        <taxon>Bacillota</taxon>
        <taxon>Clostridia</taxon>
        <taxon>Thermoanaerobacterales</taxon>
        <taxon>Thermoanaerobacteraceae</taxon>
        <taxon>Thermoanaerobacterium</taxon>
    </lineage>
</organism>
<dbReference type="InterPro" id="IPR058596">
    <property type="entry name" value="TraC-like_dom"/>
</dbReference>
<accession>A0ABS4NCI9</accession>